<name>A0ABY3RXB5_9MICO</name>
<feature type="compositionally biased region" description="Basic and acidic residues" evidence="1">
    <location>
        <begin position="37"/>
        <end position="53"/>
    </location>
</feature>
<evidence type="ECO:0000256" key="1">
    <source>
        <dbReference type="SAM" id="MobiDB-lite"/>
    </source>
</evidence>
<evidence type="ECO:0000313" key="2">
    <source>
        <dbReference type="EMBL" id="UGS27529.1"/>
    </source>
</evidence>
<gene>
    <name evidence="2" type="ORF">K8F61_04880</name>
</gene>
<protein>
    <submittedName>
        <fullName evidence="2">SPOR domain-containing protein</fullName>
    </submittedName>
</protein>
<dbReference type="EMBL" id="CP082781">
    <property type="protein sequence ID" value="UGS27529.1"/>
    <property type="molecule type" value="Genomic_DNA"/>
</dbReference>
<evidence type="ECO:0000313" key="3">
    <source>
        <dbReference type="Proteomes" id="UP001199642"/>
    </source>
</evidence>
<sequence>MEDADKKYWYNIRTGDVEFGMISPAVDRVGPFDTEAEARRAPEKLEENARVWAEEDAADDSWGGSGPDDAKA</sequence>
<organism evidence="2 3">
    <name type="scientific">Microbacterium resistens</name>
    <dbReference type="NCBI Taxonomy" id="156977"/>
    <lineage>
        <taxon>Bacteria</taxon>
        <taxon>Bacillati</taxon>
        <taxon>Actinomycetota</taxon>
        <taxon>Actinomycetes</taxon>
        <taxon>Micrococcales</taxon>
        <taxon>Microbacteriaceae</taxon>
        <taxon>Microbacterium</taxon>
    </lineage>
</organism>
<feature type="region of interest" description="Disordered" evidence="1">
    <location>
        <begin position="37"/>
        <end position="72"/>
    </location>
</feature>
<dbReference type="Proteomes" id="UP001199642">
    <property type="component" value="Chromosome"/>
</dbReference>
<reference evidence="2 3" key="1">
    <citation type="submission" date="2023-01" db="EMBL/GenBank/DDBJ databases">
        <title>Characterization of estradiol degrading bacteria Microbacterium sp. MZT7 and reveal degrading genes through genome analysis.</title>
        <authorList>
            <person name="Hao P."/>
            <person name="Gao Y."/>
        </authorList>
    </citation>
    <scope>NUCLEOTIDE SEQUENCE [LARGE SCALE GENOMIC DNA]</scope>
    <source>
        <strain evidence="2 3">MZT7</strain>
    </source>
</reference>
<accession>A0ABY3RXB5</accession>
<dbReference type="RefSeq" id="WP_067243177.1">
    <property type="nucleotide sequence ID" value="NZ_CP082781.1"/>
</dbReference>
<keyword evidence="3" id="KW-1185">Reference proteome</keyword>
<proteinExistence type="predicted"/>